<evidence type="ECO:0000256" key="3">
    <source>
        <dbReference type="ARBA" id="ARBA00023239"/>
    </source>
</evidence>
<evidence type="ECO:0000256" key="2">
    <source>
        <dbReference type="ARBA" id="ARBA00006472"/>
    </source>
</evidence>
<gene>
    <name evidence="5" type="ORF">COT71_02175</name>
</gene>
<dbReference type="EMBL" id="PEZP01000026">
    <property type="protein sequence ID" value="PIT98170.1"/>
    <property type="molecule type" value="Genomic_DNA"/>
</dbReference>
<dbReference type="CDD" id="cd00488">
    <property type="entry name" value="PCD_DCoH"/>
    <property type="match status" value="1"/>
</dbReference>
<dbReference type="NCBIfam" id="NF002017">
    <property type="entry name" value="PRK00823.1-2"/>
    <property type="match status" value="1"/>
</dbReference>
<organism evidence="5 6">
    <name type="scientific">Candidatus Andersenbacteria bacterium CG10_big_fil_rev_8_21_14_0_10_54_11</name>
    <dbReference type="NCBI Taxonomy" id="1974485"/>
    <lineage>
        <taxon>Bacteria</taxon>
        <taxon>Candidatus Anderseniibacteriota</taxon>
    </lineage>
</organism>
<dbReference type="Gene3D" id="3.30.1360.20">
    <property type="entry name" value="Transcriptional coactivator/pterin dehydratase"/>
    <property type="match status" value="1"/>
</dbReference>
<evidence type="ECO:0000256" key="1">
    <source>
        <dbReference type="ARBA" id="ARBA00001554"/>
    </source>
</evidence>
<dbReference type="Pfam" id="PF01329">
    <property type="entry name" value="Pterin_4a"/>
    <property type="match status" value="1"/>
</dbReference>
<evidence type="ECO:0000313" key="5">
    <source>
        <dbReference type="EMBL" id="PIT98170.1"/>
    </source>
</evidence>
<sequence length="104" mass="11690">MDERKLSDTEIAAAGAELGADWRVSGGILRRELEFYNFMSAIRFVNQVAELAEAADHHPDMHIYYKRLVIELTTHKLKALSDKDFTLAHKIEAAFAEASANKAQ</sequence>
<dbReference type="InterPro" id="IPR036428">
    <property type="entry name" value="PCD_sf"/>
</dbReference>
<comment type="similarity">
    <text evidence="2 4">Belongs to the pterin-4-alpha-carbinolamine dehydratase family.</text>
</comment>
<dbReference type="InterPro" id="IPR001533">
    <property type="entry name" value="Pterin_deHydtase"/>
</dbReference>
<protein>
    <recommendedName>
        <fullName evidence="4">Putative pterin-4-alpha-carbinolamine dehydratase</fullName>
        <shortName evidence="4">PHS</shortName>
        <ecNumber evidence="4">4.2.1.96</ecNumber>
    </recommendedName>
    <alternativeName>
        <fullName evidence="4">4-alpha-hydroxy-tetrahydropterin dehydratase</fullName>
    </alternativeName>
    <alternativeName>
        <fullName evidence="4">Pterin carbinolamine dehydratase</fullName>
        <shortName evidence="4">PCD</shortName>
    </alternativeName>
</protein>
<comment type="caution">
    <text evidence="5">The sequence shown here is derived from an EMBL/GenBank/DDBJ whole genome shotgun (WGS) entry which is preliminary data.</text>
</comment>
<dbReference type="EC" id="4.2.1.96" evidence="4"/>
<dbReference type="Proteomes" id="UP000230731">
    <property type="component" value="Unassembled WGS sequence"/>
</dbReference>
<evidence type="ECO:0000313" key="6">
    <source>
        <dbReference type="Proteomes" id="UP000230731"/>
    </source>
</evidence>
<dbReference type="GO" id="GO:0006729">
    <property type="term" value="P:tetrahydrobiopterin biosynthetic process"/>
    <property type="evidence" value="ECO:0007669"/>
    <property type="project" value="InterPro"/>
</dbReference>
<dbReference type="SUPFAM" id="SSF55248">
    <property type="entry name" value="PCD-like"/>
    <property type="match status" value="1"/>
</dbReference>
<proteinExistence type="inferred from homology"/>
<name>A0A2M6WZI4_9BACT</name>
<evidence type="ECO:0000256" key="4">
    <source>
        <dbReference type="HAMAP-Rule" id="MF_00434"/>
    </source>
</evidence>
<dbReference type="HAMAP" id="MF_00434">
    <property type="entry name" value="Pterin_4_alpha"/>
    <property type="match status" value="1"/>
</dbReference>
<comment type="catalytic activity">
    <reaction evidence="1 4">
        <text>(4aS,6R)-4a-hydroxy-L-erythro-5,6,7,8-tetrahydrobiopterin = (6R)-L-erythro-6,7-dihydrobiopterin + H2O</text>
        <dbReference type="Rhea" id="RHEA:11920"/>
        <dbReference type="ChEBI" id="CHEBI:15377"/>
        <dbReference type="ChEBI" id="CHEBI:15642"/>
        <dbReference type="ChEBI" id="CHEBI:43120"/>
        <dbReference type="EC" id="4.2.1.96"/>
    </reaction>
</comment>
<keyword evidence="3 4" id="KW-0456">Lyase</keyword>
<dbReference type="PANTHER" id="PTHR12599">
    <property type="entry name" value="PTERIN-4-ALPHA-CARBINOLAMINE DEHYDRATASE"/>
    <property type="match status" value="1"/>
</dbReference>
<dbReference type="PANTHER" id="PTHR12599:SF0">
    <property type="entry name" value="PTERIN-4-ALPHA-CARBINOLAMINE DEHYDRATASE"/>
    <property type="match status" value="1"/>
</dbReference>
<reference evidence="6" key="1">
    <citation type="submission" date="2017-09" db="EMBL/GenBank/DDBJ databases">
        <title>Depth-based differentiation of microbial function through sediment-hosted aquifers and enrichment of novel symbionts in the deep terrestrial subsurface.</title>
        <authorList>
            <person name="Probst A.J."/>
            <person name="Ladd B."/>
            <person name="Jarett J.K."/>
            <person name="Geller-Mcgrath D.E."/>
            <person name="Sieber C.M.K."/>
            <person name="Emerson J.B."/>
            <person name="Anantharaman K."/>
            <person name="Thomas B.C."/>
            <person name="Malmstrom R."/>
            <person name="Stieglmeier M."/>
            <person name="Klingl A."/>
            <person name="Woyke T."/>
            <person name="Ryan C.M."/>
            <person name="Banfield J.F."/>
        </authorList>
    </citation>
    <scope>NUCLEOTIDE SEQUENCE [LARGE SCALE GENOMIC DNA]</scope>
</reference>
<dbReference type="GO" id="GO:0008124">
    <property type="term" value="F:4-alpha-hydroxytetrahydrobiopterin dehydratase activity"/>
    <property type="evidence" value="ECO:0007669"/>
    <property type="project" value="UniProtKB-UniRule"/>
</dbReference>
<accession>A0A2M6WZI4</accession>
<dbReference type="AlphaFoldDB" id="A0A2M6WZI4"/>